<comment type="caution">
    <text evidence="3">The sequence shown here is derived from an EMBL/GenBank/DDBJ whole genome shotgun (WGS) entry which is preliminary data.</text>
</comment>
<name>A0AA90UFJ8_9BACT</name>
<reference evidence="4" key="1">
    <citation type="submission" date="2019-09" db="EMBL/GenBank/DDBJ databases">
        <title>Distinct polysaccharide growth profiles of human intestinal Prevotella copri isolates.</title>
        <authorList>
            <person name="Fehlner-Peach H."/>
            <person name="Magnabosco C."/>
            <person name="Raghavan V."/>
            <person name="Scher J.U."/>
            <person name="Tett A."/>
            <person name="Cox L.M."/>
            <person name="Gottsegen C."/>
            <person name="Watters A."/>
            <person name="Wiltshire- Gordon J.D."/>
            <person name="Segata N."/>
            <person name="Bonneau R."/>
            <person name="Littman D.R."/>
        </authorList>
    </citation>
    <scope>NUCLEOTIDE SEQUENCE [LARGE SCALE GENOMIC DNA]</scope>
    <source>
        <strain evidence="4">iAQ1179</strain>
    </source>
</reference>
<protein>
    <submittedName>
        <fullName evidence="3">DUF4468 domain-containing protein</fullName>
    </submittedName>
</protein>
<evidence type="ECO:0000313" key="4">
    <source>
        <dbReference type="Proteomes" id="UP000442105"/>
    </source>
</evidence>
<evidence type="ECO:0000259" key="2">
    <source>
        <dbReference type="Pfam" id="PF14730"/>
    </source>
</evidence>
<dbReference type="Pfam" id="PF14730">
    <property type="entry name" value="DUF4468"/>
    <property type="match status" value="1"/>
</dbReference>
<keyword evidence="1" id="KW-0472">Membrane</keyword>
<sequence>MIKSRQLQVFTHCIIGFYHLNGFVFKKMLSLQHHLNINDNMKKYLIALVLCVLALTASAQVFTAEQIERYAKDKYGDNWTEAAGNLSKEVALDNKNRLNYQEVIACAGQSKAEIFKKAIEWFNRAFNSKDTHGVIREQNAEQGLIITQAYIENIARQNAGVNHYQVDMMPYIRVDVKEEKARVSVYMDSYEVTVKSGGGWTSAIASVLAAAATGEADDDQVESKDEVWNISSCYPYVEKDKHKLASSKAFVMASAFQNSIIDILKEALLADSSDGFSDDW</sequence>
<dbReference type="EMBL" id="VZCW01000210">
    <property type="protein sequence ID" value="MQN12774.1"/>
    <property type="molecule type" value="Genomic_DNA"/>
</dbReference>
<dbReference type="Proteomes" id="UP000442105">
    <property type="component" value="Unassembled WGS sequence"/>
</dbReference>
<accession>A0AA90UFJ8</accession>
<organism evidence="3 4">
    <name type="scientific">Segatella copri</name>
    <dbReference type="NCBI Taxonomy" id="165179"/>
    <lineage>
        <taxon>Bacteria</taxon>
        <taxon>Pseudomonadati</taxon>
        <taxon>Bacteroidota</taxon>
        <taxon>Bacteroidia</taxon>
        <taxon>Bacteroidales</taxon>
        <taxon>Prevotellaceae</taxon>
        <taxon>Segatella</taxon>
    </lineage>
</organism>
<dbReference type="AlphaFoldDB" id="A0AA90UFJ8"/>
<proteinExistence type="predicted"/>
<feature type="domain" description="DUF4468" evidence="2">
    <location>
        <begin position="100"/>
        <end position="186"/>
    </location>
</feature>
<dbReference type="InterPro" id="IPR027823">
    <property type="entry name" value="DUF4468"/>
</dbReference>
<keyword evidence="1" id="KW-0812">Transmembrane</keyword>
<evidence type="ECO:0000313" key="3">
    <source>
        <dbReference type="EMBL" id="MQN12774.1"/>
    </source>
</evidence>
<keyword evidence="1" id="KW-1133">Transmembrane helix</keyword>
<gene>
    <name evidence="3" type="ORF">F7D95_08060</name>
</gene>
<feature type="transmembrane region" description="Helical" evidence="1">
    <location>
        <begin position="44"/>
        <end position="64"/>
    </location>
</feature>
<evidence type="ECO:0000256" key="1">
    <source>
        <dbReference type="SAM" id="Phobius"/>
    </source>
</evidence>
<dbReference type="Gene3D" id="3.30.530.80">
    <property type="match status" value="1"/>
</dbReference>